<feature type="chain" id="PRO_5010409292" description="DUF2125 domain-containing protein" evidence="1">
    <location>
        <begin position="22"/>
        <end position="528"/>
    </location>
</feature>
<proteinExistence type="predicted"/>
<dbReference type="OrthoDB" id="7791409at2"/>
<dbReference type="eggNOG" id="COG2982">
    <property type="taxonomic scope" value="Bacteria"/>
</dbReference>
<evidence type="ECO:0008006" key="6">
    <source>
        <dbReference type="Google" id="ProtNLM"/>
    </source>
</evidence>
<evidence type="ECO:0000313" key="2">
    <source>
        <dbReference type="EMBL" id="KGJ03371.1"/>
    </source>
</evidence>
<dbReference type="EMBL" id="FOJO01000022">
    <property type="protein sequence ID" value="SFA58915.1"/>
    <property type="molecule type" value="Genomic_DNA"/>
</dbReference>
<name>A0A099EZG2_9RHOB</name>
<dbReference type="InterPro" id="IPR018666">
    <property type="entry name" value="DUF2125"/>
</dbReference>
<sequence>MNLRLTSSTVALIVMAAPALAEVTAEQVWQSWIDYYESVGYSVEESARDKAGDTLTIRDLTVSGGPAEGEVSMSLDRVTLTETGDGKVRSVFSDRVTGMSKGTDVNGMEFEVPFTIDMPGNAMITSGAPEEMMHEFDYPTMDIALATVTVDGAETQMDIKMGIVNTTGRMRTIAGPPAKYDYSMTSDRVTLTGDMAPTEGESITLDLNLSGLEASGEMSVSGDIDINADINGALKSGMEMEGRLTSGPVTGTLDYTAADPEGNPQAGSGSYDGKGFELSFAMSQEGVSYRGSSDAFAANMSGGTLPFPIEYAAESAGFDLQFPVMVSDEPQPFKLSYLLDGLTIGDAIWEIFDATGKLPRDPASLSLDITGLLKVNADLLDPASMMPPMPMPEDAPMPGDAATDGTGDMADDMDAAMPEPITPVEVAINRVALSMLGARIDADGKLMAPEGGDLTSTPTGQLNVTYEGVNGLIDTLASMGLIPEEQLMSTRMMLAMFAKPAAEGEDKLETRLEFKEDGSVFANGQQVK</sequence>
<evidence type="ECO:0000313" key="4">
    <source>
        <dbReference type="Proteomes" id="UP000029846"/>
    </source>
</evidence>
<organism evidence="2 4">
    <name type="scientific">Paracoccus halophilus</name>
    <dbReference type="NCBI Taxonomy" id="376733"/>
    <lineage>
        <taxon>Bacteria</taxon>
        <taxon>Pseudomonadati</taxon>
        <taxon>Pseudomonadota</taxon>
        <taxon>Alphaproteobacteria</taxon>
        <taxon>Rhodobacterales</taxon>
        <taxon>Paracoccaceae</taxon>
        <taxon>Paracoccus</taxon>
    </lineage>
</organism>
<evidence type="ECO:0000313" key="5">
    <source>
        <dbReference type="Proteomes" id="UP000182312"/>
    </source>
</evidence>
<dbReference type="Proteomes" id="UP000182312">
    <property type="component" value="Unassembled WGS sequence"/>
</dbReference>
<dbReference type="EMBL" id="JRKN01000022">
    <property type="protein sequence ID" value="KGJ03371.1"/>
    <property type="molecule type" value="Genomic_DNA"/>
</dbReference>
<dbReference type="RefSeq" id="WP_036742541.1">
    <property type="nucleotide sequence ID" value="NZ_FOJO01000022.1"/>
</dbReference>
<accession>A0A099EZG2</accession>
<feature type="signal peptide" evidence="1">
    <location>
        <begin position="1"/>
        <end position="21"/>
    </location>
</feature>
<dbReference type="Proteomes" id="UP000029846">
    <property type="component" value="Unassembled WGS sequence"/>
</dbReference>
<dbReference type="AlphaFoldDB" id="A0A099EZG2"/>
<reference evidence="2 4" key="1">
    <citation type="submission" date="2014-09" db="EMBL/GenBank/DDBJ databases">
        <authorList>
            <person name="McGinnis J.M."/>
            <person name="Wolfgang W.J."/>
        </authorList>
    </citation>
    <scope>NUCLEOTIDE SEQUENCE [LARGE SCALE GENOMIC DNA]</scope>
    <source>
        <strain evidence="2 4">JCM 14014</strain>
    </source>
</reference>
<dbReference type="Pfam" id="PF09898">
    <property type="entry name" value="DUF2125"/>
    <property type="match status" value="1"/>
</dbReference>
<dbReference type="STRING" id="376733.SAMN04487972_12238"/>
<protein>
    <recommendedName>
        <fullName evidence="6">DUF2125 domain-containing protein</fullName>
    </recommendedName>
</protein>
<reference evidence="3 5" key="3">
    <citation type="submission" date="2016-10" db="EMBL/GenBank/DDBJ databases">
        <authorList>
            <person name="de Groot N.N."/>
        </authorList>
    </citation>
    <scope>NUCLEOTIDE SEQUENCE [LARGE SCALE GENOMIC DNA]</scope>
    <source>
        <strain evidence="3 5">CGMCC 1.6117</strain>
    </source>
</reference>
<keyword evidence="4" id="KW-1185">Reference proteome</keyword>
<evidence type="ECO:0000256" key="1">
    <source>
        <dbReference type="SAM" id="SignalP"/>
    </source>
</evidence>
<keyword evidence="1" id="KW-0732">Signal</keyword>
<reference evidence="2 4" key="2">
    <citation type="submission" date="2014-10" db="EMBL/GenBank/DDBJ databases">
        <title>Paracoccus sanguinis sp. nov., isolated from clinical specimens of New York State patients.</title>
        <authorList>
            <person name="Mingle L.A."/>
            <person name="Cole J.A."/>
            <person name="Lapierre P."/>
            <person name="Musser K.A."/>
        </authorList>
    </citation>
    <scope>NUCLEOTIDE SEQUENCE [LARGE SCALE GENOMIC DNA]</scope>
    <source>
        <strain evidence="2 4">JCM 14014</strain>
    </source>
</reference>
<evidence type="ECO:0000313" key="3">
    <source>
        <dbReference type="EMBL" id="SFA58915.1"/>
    </source>
</evidence>
<gene>
    <name evidence="2" type="ORF">IT41_14490</name>
    <name evidence="3" type="ORF">SAMN04487972_12238</name>
</gene>